<protein>
    <submittedName>
        <fullName evidence="1">Uncharacterized protein</fullName>
    </submittedName>
</protein>
<organism evidence="1">
    <name type="scientific">bioreactor metagenome</name>
    <dbReference type="NCBI Taxonomy" id="1076179"/>
    <lineage>
        <taxon>unclassified sequences</taxon>
        <taxon>metagenomes</taxon>
        <taxon>ecological metagenomes</taxon>
    </lineage>
</organism>
<name>A0A644YEP7_9ZZZZ</name>
<comment type="caution">
    <text evidence="1">The sequence shown here is derived from an EMBL/GenBank/DDBJ whole genome shotgun (WGS) entry which is preliminary data.</text>
</comment>
<dbReference type="EMBL" id="VSSQ01004715">
    <property type="protein sequence ID" value="MPM26361.1"/>
    <property type="molecule type" value="Genomic_DNA"/>
</dbReference>
<evidence type="ECO:0000313" key="1">
    <source>
        <dbReference type="EMBL" id="MPM26361.1"/>
    </source>
</evidence>
<accession>A0A644YEP7</accession>
<gene>
    <name evidence="1" type="ORF">SDC9_72862</name>
</gene>
<dbReference type="AlphaFoldDB" id="A0A644YEP7"/>
<sequence length="170" mass="19475">MQNPFFGIIQTRLVPQEHLRVCHQVMGKSDRLCTLQMGVTWHDRFQMLFGFFAQCEGNVGSKTGQVLQRRYRIQFQSSRYLIVTASSCVDFFADSAKATRQFCFQEAVDIFFREIDGQIAILQFIIHFAQFIDESIRFFAGNDFGFAQHFCVSDTSGDIGIDQTGIRIDG</sequence>
<proteinExistence type="predicted"/>
<reference evidence="1" key="1">
    <citation type="submission" date="2019-08" db="EMBL/GenBank/DDBJ databases">
        <authorList>
            <person name="Kucharzyk K."/>
            <person name="Murdoch R.W."/>
            <person name="Higgins S."/>
            <person name="Loffler F."/>
        </authorList>
    </citation>
    <scope>NUCLEOTIDE SEQUENCE</scope>
</reference>